<feature type="compositionally biased region" description="Low complexity" evidence="16">
    <location>
        <begin position="1025"/>
        <end position="1041"/>
    </location>
</feature>
<dbReference type="PROSITE" id="PS51140">
    <property type="entry name" value="CUE"/>
    <property type="match status" value="1"/>
</dbReference>
<keyword evidence="7" id="KW-0963">Cytoplasm</keyword>
<evidence type="ECO:0000256" key="9">
    <source>
        <dbReference type="ARBA" id="ARBA00022763"/>
    </source>
</evidence>
<feature type="region of interest" description="Disordered" evidence="16">
    <location>
        <begin position="203"/>
        <end position="318"/>
    </location>
</feature>
<feature type="compositionally biased region" description="Basic and acidic residues" evidence="16">
    <location>
        <begin position="207"/>
        <end position="221"/>
    </location>
</feature>
<evidence type="ECO:0000256" key="5">
    <source>
        <dbReference type="ARBA" id="ARBA00020536"/>
    </source>
</evidence>
<dbReference type="GO" id="GO:0000781">
    <property type="term" value="C:chromosome, telomeric region"/>
    <property type="evidence" value="ECO:0007669"/>
    <property type="project" value="UniProtKB-SubCell"/>
</dbReference>
<feature type="compositionally biased region" description="Low complexity" evidence="16">
    <location>
        <begin position="674"/>
        <end position="690"/>
    </location>
</feature>
<evidence type="ECO:0000256" key="8">
    <source>
        <dbReference type="ARBA" id="ARBA00022553"/>
    </source>
</evidence>
<feature type="compositionally biased region" description="Polar residues" evidence="16">
    <location>
        <begin position="902"/>
        <end position="914"/>
    </location>
</feature>
<feature type="compositionally biased region" description="Gly residues" evidence="16">
    <location>
        <begin position="1042"/>
        <end position="1051"/>
    </location>
</feature>
<evidence type="ECO:0000256" key="4">
    <source>
        <dbReference type="ARBA" id="ARBA00005491"/>
    </source>
</evidence>
<evidence type="ECO:0000256" key="12">
    <source>
        <dbReference type="ARBA" id="ARBA00022895"/>
    </source>
</evidence>
<dbReference type="OrthoDB" id="5396806at2759"/>
<name>A0A9Q8Z0Y5_CURCL</name>
<organism evidence="18 19">
    <name type="scientific">Curvularia clavata</name>
    <dbReference type="NCBI Taxonomy" id="95742"/>
    <lineage>
        <taxon>Eukaryota</taxon>
        <taxon>Fungi</taxon>
        <taxon>Dikarya</taxon>
        <taxon>Ascomycota</taxon>
        <taxon>Pezizomycotina</taxon>
        <taxon>Dothideomycetes</taxon>
        <taxon>Pleosporomycetidae</taxon>
        <taxon>Pleosporales</taxon>
        <taxon>Pleosporineae</taxon>
        <taxon>Pleosporaceae</taxon>
        <taxon>Curvularia</taxon>
    </lineage>
</organism>
<dbReference type="GO" id="GO:0005634">
    <property type="term" value="C:nucleus"/>
    <property type="evidence" value="ECO:0007669"/>
    <property type="project" value="UniProtKB-SubCell"/>
</dbReference>
<feature type="region of interest" description="Disordered" evidence="16">
    <location>
        <begin position="812"/>
        <end position="852"/>
    </location>
</feature>
<keyword evidence="9" id="KW-0227">DNA damage</keyword>
<proteinExistence type="inferred from homology"/>
<evidence type="ECO:0000256" key="2">
    <source>
        <dbReference type="ARBA" id="ARBA00004496"/>
    </source>
</evidence>
<evidence type="ECO:0000256" key="14">
    <source>
        <dbReference type="ARBA" id="ARBA00023204"/>
    </source>
</evidence>
<feature type="compositionally biased region" description="Basic and acidic residues" evidence="16">
    <location>
        <begin position="404"/>
        <end position="414"/>
    </location>
</feature>
<dbReference type="InterPro" id="IPR041803">
    <property type="entry name" value="DEF1_CUE"/>
</dbReference>
<keyword evidence="10" id="KW-0833">Ubl conjugation pathway</keyword>
<feature type="domain" description="CUE" evidence="17">
    <location>
        <begin position="158"/>
        <end position="201"/>
    </location>
</feature>
<evidence type="ECO:0000256" key="6">
    <source>
        <dbReference type="ARBA" id="ARBA00022454"/>
    </source>
</evidence>
<dbReference type="AlphaFoldDB" id="A0A9Q8Z0Y5"/>
<feature type="compositionally biased region" description="Polar residues" evidence="16">
    <location>
        <begin position="812"/>
        <end position="831"/>
    </location>
</feature>
<gene>
    <name evidence="18" type="ORF">yc1106_01165</name>
</gene>
<dbReference type="GO" id="GO:0003677">
    <property type="term" value="F:DNA binding"/>
    <property type="evidence" value="ECO:0007669"/>
    <property type="project" value="UniProtKB-KW"/>
</dbReference>
<dbReference type="CDD" id="cd14368">
    <property type="entry name" value="CUE_DEF1_like"/>
    <property type="match status" value="1"/>
</dbReference>
<evidence type="ECO:0000256" key="10">
    <source>
        <dbReference type="ARBA" id="ARBA00022786"/>
    </source>
</evidence>
<keyword evidence="6" id="KW-0158">Chromosome</keyword>
<dbReference type="InterPro" id="IPR003892">
    <property type="entry name" value="CUE"/>
</dbReference>
<keyword evidence="15" id="KW-0539">Nucleus</keyword>
<evidence type="ECO:0000256" key="7">
    <source>
        <dbReference type="ARBA" id="ARBA00022490"/>
    </source>
</evidence>
<keyword evidence="14" id="KW-0234">DNA repair</keyword>
<feature type="compositionally biased region" description="Polar residues" evidence="16">
    <location>
        <begin position="658"/>
        <end position="668"/>
    </location>
</feature>
<feature type="compositionally biased region" description="Acidic residues" evidence="16">
    <location>
        <begin position="537"/>
        <end position="547"/>
    </location>
</feature>
<dbReference type="GO" id="GO:0006281">
    <property type="term" value="P:DNA repair"/>
    <property type="evidence" value="ECO:0007669"/>
    <property type="project" value="UniProtKB-KW"/>
</dbReference>
<evidence type="ECO:0000256" key="15">
    <source>
        <dbReference type="ARBA" id="ARBA00023242"/>
    </source>
</evidence>
<feature type="compositionally biased region" description="Gly residues" evidence="16">
    <location>
        <begin position="261"/>
        <end position="270"/>
    </location>
</feature>
<protein>
    <recommendedName>
        <fullName evidence="5">RNA polymerase II degradation factor 1</fullName>
    </recommendedName>
</protein>
<dbReference type="PANTHER" id="PTHR16308">
    <property type="entry name" value="UBIQUITIN ASSOCIATED PROTEIN 2-LIKE/LINGERER"/>
    <property type="match status" value="1"/>
</dbReference>
<comment type="subcellular location">
    <subcellularLocation>
        <location evidence="3">Chromosome</location>
        <location evidence="3">Telomere</location>
    </subcellularLocation>
    <subcellularLocation>
        <location evidence="2">Cytoplasm</location>
    </subcellularLocation>
    <subcellularLocation>
        <location evidence="1">Nucleus</location>
    </subcellularLocation>
</comment>
<evidence type="ECO:0000259" key="17">
    <source>
        <dbReference type="PROSITE" id="PS51140"/>
    </source>
</evidence>
<feature type="compositionally biased region" description="Polar residues" evidence="16">
    <location>
        <begin position="601"/>
        <end position="630"/>
    </location>
</feature>
<reference evidence="18" key="1">
    <citation type="submission" date="2021-12" db="EMBL/GenBank/DDBJ databases">
        <title>Curvularia clavata genome.</title>
        <authorList>
            <person name="Cao Y."/>
        </authorList>
    </citation>
    <scope>NUCLEOTIDE SEQUENCE</scope>
    <source>
        <strain evidence="18">Yc1106</strain>
    </source>
</reference>
<evidence type="ECO:0000313" key="18">
    <source>
        <dbReference type="EMBL" id="USP73891.1"/>
    </source>
</evidence>
<feature type="compositionally biased region" description="Basic and acidic residues" evidence="16">
    <location>
        <begin position="434"/>
        <end position="443"/>
    </location>
</feature>
<comment type="similarity">
    <text evidence="4">Belongs to the DEF1 family.</text>
</comment>
<feature type="compositionally biased region" description="Low complexity" evidence="16">
    <location>
        <begin position="575"/>
        <end position="585"/>
    </location>
</feature>
<feature type="region of interest" description="Disordered" evidence="16">
    <location>
        <begin position="341"/>
        <end position="481"/>
    </location>
</feature>
<dbReference type="Proteomes" id="UP001056012">
    <property type="component" value="Chromosome 1"/>
</dbReference>
<accession>A0A9Q8Z0Y5</accession>
<dbReference type="InterPro" id="IPR051833">
    <property type="entry name" value="TC-DDR_regulator"/>
</dbReference>
<feature type="region of interest" description="Disordered" evidence="16">
    <location>
        <begin position="526"/>
        <end position="699"/>
    </location>
</feature>
<feature type="region of interest" description="Disordered" evidence="16">
    <location>
        <begin position="719"/>
        <end position="756"/>
    </location>
</feature>
<evidence type="ECO:0000256" key="13">
    <source>
        <dbReference type="ARBA" id="ARBA00023125"/>
    </source>
</evidence>
<keyword evidence="13" id="KW-0238">DNA-binding</keyword>
<keyword evidence="19" id="KW-1185">Reference proteome</keyword>
<evidence type="ECO:0000256" key="11">
    <source>
        <dbReference type="ARBA" id="ARBA00022843"/>
    </source>
</evidence>
<dbReference type="EMBL" id="CP089274">
    <property type="protein sequence ID" value="USP73891.1"/>
    <property type="molecule type" value="Genomic_DNA"/>
</dbReference>
<sequence>MDCGKPPPWRARDGLDARASTAGWSKTPKLFVDQSLLSTRLTSAYNTAQSNPRQRDLAASCAIGIPSAKPTWSLALLAFPNFTSFYIITTHDPRTRPYIHTQLNSMSETTSRPARGRSSARGGRASYGSRGPRKTNGDSASTMDTSADHGELGELKKRYQSQLPTLKELFPEWTDADLVLAIEESDGDLQTTIEKISEGAVSQFSEVPKKAKDRSRSKAKEGVIPADGTSSLRGRSDGARRGADSGRGGRGGRGTDRGRGGIRGGRGGAAAGPRTAAGSVPTNESTAWDTPAIGEEPGEAKHDETTAQAPESTPEVIKPVVEAGITVAKKTWASMFAAPKPAPAVPKAAPKPTPAAAPEAPPQAPEATPANDVPQDPAVQNEEQPTPPVADKDTKTTPPPAAEETPKKTPDKVIEVATPDITLPPSGDQLTQENVEHLPDESHPPPTETAFSTVASSKDIGSAVATPLNGPTQAPIGRPAVGGYQTTAMKATSGAPHRSASFQRRLVEQQEAVVMPGNHAVDRAAVQFGSMGLGDGPDPDVDEDREEAETRTQPPQHSPVAQPRASLPPAPRQAPPQAETQPQESVPTPKQAPGLPPAPQNQPTLPQSPSNPLASQAMQNQGSQSNQPYNQFARYGQPGAQSEAAAPPQKPYDPFGQQIPQSNHSQTPGYDYTAQQSQAPSQPGAFSSAPDNYPSYLTAEQRAQYQNYYGSYGQPIAQTQQEAGSAQQRTGSAFGSGPTDSAYGQSQLPQVSETSSTQSKLAKLVADRYADQSDASHMNEMLWAEMAEESDRVRTAAELELHNRLLQCINKQKQSQSRYGDAQNSGHNTPNPAAMAGQGHGAQGQHAQHGHGAGYPYNHPYYGSPYYANYMNQFGGYGQGAAGYGSFGKGMYGQPHHYGMSPQASFDQHSSSPANAGGFGASSLHDRGSGGAGGFGDYGRSASTASQNPSATAGAAGFGAIPDTFTRPGNFHQNSYGQQSGQGIGDDALKPSGDYKSGGPSPSTLGAQPGRPGSANQSTPGQGGPQHAQQGYGGYPSHLGNSGYGGLGGLGHQTSGSHQQSGYGNYGGFGAYGNSYNRGGWGGNYGQH</sequence>
<feature type="region of interest" description="Disordered" evidence="16">
    <location>
        <begin position="102"/>
        <end position="154"/>
    </location>
</feature>
<dbReference type="Pfam" id="PF02845">
    <property type="entry name" value="CUE"/>
    <property type="match status" value="1"/>
</dbReference>
<feature type="compositionally biased region" description="Polar residues" evidence="16">
    <location>
        <begin position="971"/>
        <end position="981"/>
    </location>
</feature>
<feature type="compositionally biased region" description="Low complexity" evidence="16">
    <location>
        <begin position="111"/>
        <end position="130"/>
    </location>
</feature>
<dbReference type="PANTHER" id="PTHR16308:SF13">
    <property type="entry name" value="PROTEIN LINGERER"/>
    <property type="match status" value="1"/>
</dbReference>
<dbReference type="VEuPathDB" id="FungiDB:yc1106_01165"/>
<evidence type="ECO:0000256" key="3">
    <source>
        <dbReference type="ARBA" id="ARBA00004574"/>
    </source>
</evidence>
<evidence type="ECO:0000256" key="1">
    <source>
        <dbReference type="ARBA" id="ARBA00004123"/>
    </source>
</evidence>
<keyword evidence="8" id="KW-0597">Phosphoprotein</keyword>
<feature type="region of interest" description="Disordered" evidence="16">
    <location>
        <begin position="899"/>
        <end position="1059"/>
    </location>
</feature>
<dbReference type="GO" id="GO:0005737">
    <property type="term" value="C:cytoplasm"/>
    <property type="evidence" value="ECO:0007669"/>
    <property type="project" value="UniProtKB-SubCell"/>
</dbReference>
<evidence type="ECO:0000256" key="16">
    <source>
        <dbReference type="SAM" id="MobiDB-lite"/>
    </source>
</evidence>
<keyword evidence="11" id="KW-0832">Ubl conjugation</keyword>
<feature type="compositionally biased region" description="Basic and acidic residues" evidence="16">
    <location>
        <begin position="234"/>
        <end position="244"/>
    </location>
</feature>
<dbReference type="GO" id="GO:0043130">
    <property type="term" value="F:ubiquitin binding"/>
    <property type="evidence" value="ECO:0007669"/>
    <property type="project" value="InterPro"/>
</dbReference>
<evidence type="ECO:0000313" key="19">
    <source>
        <dbReference type="Proteomes" id="UP001056012"/>
    </source>
</evidence>
<keyword evidence="12" id="KW-0779">Telomere</keyword>
<feature type="compositionally biased region" description="Pro residues" evidence="16">
    <location>
        <begin position="341"/>
        <end position="364"/>
    </location>
</feature>